<comment type="caution">
    <text evidence="3">The sequence shown here is derived from an EMBL/GenBank/DDBJ whole genome shotgun (WGS) entry which is preliminary data.</text>
</comment>
<sequence length="148" mass="16421">MLVISLRYTTLLALQFASLYYNRRNAVFLCLCRNTADLLATVERLTERGVVVQFHKEDFKTGKNSPAGNMMLTVLAAVAQMERETMLERQREGYEAAKAAGRITGRGKGRSIDREAIKAELAAGKTIRAIAESHNVSTRTVMNIKAEA</sequence>
<dbReference type="EMBL" id="QHMI01000003">
    <property type="protein sequence ID" value="PXB42377.1"/>
    <property type="molecule type" value="Genomic_DNA"/>
</dbReference>
<dbReference type="AlphaFoldDB" id="A0A9X7Q6V8"/>
<accession>A0A9X7Q6V8</accession>
<evidence type="ECO:0000313" key="4">
    <source>
        <dbReference type="Proteomes" id="UP000246375"/>
    </source>
</evidence>
<dbReference type="InterPro" id="IPR050639">
    <property type="entry name" value="SSR_resolvase"/>
</dbReference>
<gene>
    <name evidence="3" type="ORF">DL189_04630</name>
</gene>
<dbReference type="InterPro" id="IPR006119">
    <property type="entry name" value="Resolv_N"/>
</dbReference>
<dbReference type="GO" id="GO:0003677">
    <property type="term" value="F:DNA binding"/>
    <property type="evidence" value="ECO:0007669"/>
    <property type="project" value="InterPro"/>
</dbReference>
<dbReference type="Gene3D" id="3.40.50.1390">
    <property type="entry name" value="Resolvase, N-terminal catalytic domain"/>
    <property type="match status" value="1"/>
</dbReference>
<dbReference type="PANTHER" id="PTHR30461:SF26">
    <property type="entry name" value="RESOLVASE HOMOLOG YNEB"/>
    <property type="match status" value="1"/>
</dbReference>
<feature type="domain" description="Resolvase/invertase-type recombinase catalytic" evidence="2">
    <location>
        <begin position="1"/>
        <end position="101"/>
    </location>
</feature>
<reference evidence="3 4" key="1">
    <citation type="submission" date="2018-05" db="EMBL/GenBank/DDBJ databases">
        <title>Evaluation of testing and processing parameters for the GenePOC Carba assay.</title>
        <authorList>
            <person name="Walsh T.R."/>
        </authorList>
    </citation>
    <scope>NUCLEOTIDE SEQUENCE [LARGE SCALE GENOMIC DNA]</scope>
    <source>
        <strain evidence="3 4">PECIMP</strain>
    </source>
</reference>
<organism evidence="3 4">
    <name type="scientific">Enterobacter hormaechei</name>
    <dbReference type="NCBI Taxonomy" id="158836"/>
    <lineage>
        <taxon>Bacteria</taxon>
        <taxon>Pseudomonadati</taxon>
        <taxon>Pseudomonadota</taxon>
        <taxon>Gammaproteobacteria</taxon>
        <taxon>Enterobacterales</taxon>
        <taxon>Enterobacteriaceae</taxon>
        <taxon>Enterobacter</taxon>
        <taxon>Enterobacter cloacae complex</taxon>
    </lineage>
</organism>
<dbReference type="SUPFAM" id="SSF53041">
    <property type="entry name" value="Resolvase-like"/>
    <property type="match status" value="1"/>
</dbReference>
<comment type="similarity">
    <text evidence="1">Belongs to the site-specific recombinase resolvase family.</text>
</comment>
<name>A0A9X7Q6V8_9ENTR</name>
<dbReference type="Pfam" id="PF00239">
    <property type="entry name" value="Resolvase"/>
    <property type="match status" value="1"/>
</dbReference>
<dbReference type="PANTHER" id="PTHR30461">
    <property type="entry name" value="DNA-INVERTASE FROM LAMBDOID PROPHAGE"/>
    <property type="match status" value="1"/>
</dbReference>
<evidence type="ECO:0000259" key="2">
    <source>
        <dbReference type="PROSITE" id="PS51736"/>
    </source>
</evidence>
<dbReference type="GO" id="GO:0000150">
    <property type="term" value="F:DNA strand exchange activity"/>
    <property type="evidence" value="ECO:0007669"/>
    <property type="project" value="InterPro"/>
</dbReference>
<evidence type="ECO:0000313" key="3">
    <source>
        <dbReference type="EMBL" id="PXB42377.1"/>
    </source>
</evidence>
<dbReference type="CDD" id="cd03768">
    <property type="entry name" value="SR_ResInv"/>
    <property type="match status" value="1"/>
</dbReference>
<protein>
    <submittedName>
        <fullName evidence="3">Recombinase family protein</fullName>
    </submittedName>
</protein>
<dbReference type="InterPro" id="IPR036162">
    <property type="entry name" value="Resolvase-like_N_sf"/>
</dbReference>
<dbReference type="Gene3D" id="1.10.10.60">
    <property type="entry name" value="Homeodomain-like"/>
    <property type="match status" value="1"/>
</dbReference>
<dbReference type="Proteomes" id="UP000246375">
    <property type="component" value="Unassembled WGS sequence"/>
</dbReference>
<evidence type="ECO:0000256" key="1">
    <source>
        <dbReference type="ARBA" id="ARBA00009913"/>
    </source>
</evidence>
<dbReference type="PROSITE" id="PS51736">
    <property type="entry name" value="RECOMBINASES_3"/>
    <property type="match status" value="1"/>
</dbReference>
<dbReference type="SMART" id="SM00857">
    <property type="entry name" value="Resolvase"/>
    <property type="match status" value="1"/>
</dbReference>
<proteinExistence type="inferred from homology"/>